<evidence type="ECO:0000256" key="1">
    <source>
        <dbReference type="ARBA" id="ARBA00010462"/>
    </source>
</evidence>
<evidence type="ECO:0000259" key="6">
    <source>
        <dbReference type="Pfam" id="PF00705"/>
    </source>
</evidence>
<feature type="domain" description="Proliferating cell nuclear antigen PCNA C-terminal" evidence="7">
    <location>
        <begin position="128"/>
        <end position="188"/>
    </location>
</feature>
<dbReference type="GO" id="GO:0043626">
    <property type="term" value="C:PCNA complex"/>
    <property type="evidence" value="ECO:0007669"/>
    <property type="project" value="TreeGrafter"/>
</dbReference>
<feature type="compositionally biased region" description="Acidic residues" evidence="5">
    <location>
        <begin position="226"/>
        <end position="243"/>
    </location>
</feature>
<name>A0A0C3E3V5_9AGAM</name>
<dbReference type="GO" id="GO:0006298">
    <property type="term" value="P:mismatch repair"/>
    <property type="evidence" value="ECO:0007669"/>
    <property type="project" value="TreeGrafter"/>
</dbReference>
<dbReference type="FunCoup" id="A0A0C3E3V5">
    <property type="interactions" value="695"/>
</dbReference>
<sequence>MLEAKLQQAALLKRLLDSIKELVTDANFNCTEEGIHLQAMDNSHVALVAVKLDADGFKKYRCDRPIPLGVNFASLTKVLKCAKDDDIVTIKADDDGDVLNLTYEARYADRIAEYAVKLMEIDADSLDIPVTEYDARVTMPSSEFTRIARDLSLLGESVKIEVSKEGVRFSSEGEAANASILLKQTDAACQKYENYGKETKTEDDDDKEEGGSNKAKKGKVKKEDKDVDMEGDGNEDENNDDDGEFKAKSDDEGEDEKEDEEEEEEESSSKKRKKAPSKNGKPTKKAKKSEEGSPDVGVMIEMNQHVILTFSLKYLVNFSKSSTLSDTVQIMLSNDVPLLVSYTFGQGDIKYYLAPKIGEE</sequence>
<dbReference type="Proteomes" id="UP000053989">
    <property type="component" value="Unassembled WGS sequence"/>
</dbReference>
<dbReference type="GO" id="GO:0006272">
    <property type="term" value="P:leading strand elongation"/>
    <property type="evidence" value="ECO:0007669"/>
    <property type="project" value="TreeGrafter"/>
</dbReference>
<keyword evidence="3" id="KW-0539">Nucleus</keyword>
<dbReference type="InterPro" id="IPR000730">
    <property type="entry name" value="Pr_cel_nuc_antig"/>
</dbReference>
<dbReference type="InterPro" id="IPR022648">
    <property type="entry name" value="Pr_cel_nuc_antig_N"/>
</dbReference>
<dbReference type="CDD" id="cd00577">
    <property type="entry name" value="PCNA"/>
    <property type="match status" value="1"/>
</dbReference>
<organism evidence="8 9">
    <name type="scientific">Scleroderma citrinum Foug A</name>
    <dbReference type="NCBI Taxonomy" id="1036808"/>
    <lineage>
        <taxon>Eukaryota</taxon>
        <taxon>Fungi</taxon>
        <taxon>Dikarya</taxon>
        <taxon>Basidiomycota</taxon>
        <taxon>Agaricomycotina</taxon>
        <taxon>Agaricomycetes</taxon>
        <taxon>Agaricomycetidae</taxon>
        <taxon>Boletales</taxon>
        <taxon>Sclerodermatineae</taxon>
        <taxon>Sclerodermataceae</taxon>
        <taxon>Scleroderma</taxon>
    </lineage>
</organism>
<feature type="region of interest" description="Disordered" evidence="5">
    <location>
        <begin position="198"/>
        <end position="293"/>
    </location>
</feature>
<keyword evidence="9" id="KW-1185">Reference proteome</keyword>
<feature type="domain" description="Proliferating cell nuclear antigen PCNA N-terminal" evidence="6">
    <location>
        <begin position="1"/>
        <end position="125"/>
    </location>
</feature>
<dbReference type="FunFam" id="3.10.150.10:FF:000008">
    <property type="entry name" value="Proliferating cell nuclear antigen"/>
    <property type="match status" value="1"/>
</dbReference>
<gene>
    <name evidence="8" type="ORF">SCLCIDRAFT_1214432</name>
</gene>
<keyword evidence="2 4" id="KW-0238">DNA-binding</keyword>
<evidence type="ECO:0000313" key="9">
    <source>
        <dbReference type="Proteomes" id="UP000053989"/>
    </source>
</evidence>
<feature type="domain" description="Proliferating cell nuclear antigen PCNA C-terminal" evidence="7">
    <location>
        <begin position="292"/>
        <end position="356"/>
    </location>
</feature>
<reference evidence="8 9" key="1">
    <citation type="submission" date="2014-04" db="EMBL/GenBank/DDBJ databases">
        <authorList>
            <consortium name="DOE Joint Genome Institute"/>
            <person name="Kuo A."/>
            <person name="Kohler A."/>
            <person name="Nagy L.G."/>
            <person name="Floudas D."/>
            <person name="Copeland A."/>
            <person name="Barry K.W."/>
            <person name="Cichocki N."/>
            <person name="Veneault-Fourrey C."/>
            <person name="LaButti K."/>
            <person name="Lindquist E.A."/>
            <person name="Lipzen A."/>
            <person name="Lundell T."/>
            <person name="Morin E."/>
            <person name="Murat C."/>
            <person name="Sun H."/>
            <person name="Tunlid A."/>
            <person name="Henrissat B."/>
            <person name="Grigoriev I.V."/>
            <person name="Hibbett D.S."/>
            <person name="Martin F."/>
            <person name="Nordberg H.P."/>
            <person name="Cantor M.N."/>
            <person name="Hua S.X."/>
        </authorList>
    </citation>
    <scope>NUCLEOTIDE SEQUENCE [LARGE SCALE GENOMIC DNA]</scope>
    <source>
        <strain evidence="8 9">Foug A</strain>
    </source>
</reference>
<dbReference type="GO" id="GO:0019985">
    <property type="term" value="P:translesion synthesis"/>
    <property type="evidence" value="ECO:0007669"/>
    <property type="project" value="TreeGrafter"/>
</dbReference>
<dbReference type="InterPro" id="IPR022659">
    <property type="entry name" value="Pr_cel_nuc_antig_CS"/>
</dbReference>
<dbReference type="SUPFAM" id="SSF55979">
    <property type="entry name" value="DNA clamp"/>
    <property type="match status" value="2"/>
</dbReference>
<dbReference type="Gene3D" id="3.10.150.10">
    <property type="entry name" value="DNA Polymerase III, subunit A, domain 2"/>
    <property type="match status" value="3"/>
</dbReference>
<evidence type="ECO:0000256" key="3">
    <source>
        <dbReference type="RuleBase" id="RU000641"/>
    </source>
</evidence>
<dbReference type="AlphaFoldDB" id="A0A0C3E3V5"/>
<protein>
    <recommendedName>
        <fullName evidence="3">DNA sliding clamp PCNA</fullName>
    </recommendedName>
</protein>
<dbReference type="HOGENOM" id="CLU_043978_0_0_1"/>
<evidence type="ECO:0000256" key="5">
    <source>
        <dbReference type="SAM" id="MobiDB-lite"/>
    </source>
</evidence>
<dbReference type="PANTHER" id="PTHR11352">
    <property type="entry name" value="PROLIFERATING CELL NUCLEAR ANTIGEN"/>
    <property type="match status" value="1"/>
</dbReference>
<keyword evidence="4" id="KW-0235">DNA replication</keyword>
<feature type="compositionally biased region" description="Basic residues" evidence="5">
    <location>
        <begin position="270"/>
        <end position="287"/>
    </location>
</feature>
<dbReference type="GO" id="GO:0030337">
    <property type="term" value="F:DNA polymerase processivity factor activity"/>
    <property type="evidence" value="ECO:0007669"/>
    <property type="project" value="InterPro"/>
</dbReference>
<dbReference type="InParanoid" id="A0A0C3E3V5"/>
<dbReference type="GO" id="GO:0006275">
    <property type="term" value="P:regulation of DNA replication"/>
    <property type="evidence" value="ECO:0007669"/>
    <property type="project" value="InterPro"/>
</dbReference>
<comment type="similarity">
    <text evidence="1 4">Belongs to the PCNA family.</text>
</comment>
<dbReference type="InterPro" id="IPR022649">
    <property type="entry name" value="Pr_cel_nuc_antig_C"/>
</dbReference>
<dbReference type="PRINTS" id="PR00339">
    <property type="entry name" value="PCNACYCLIN"/>
</dbReference>
<dbReference type="PANTHER" id="PTHR11352:SF0">
    <property type="entry name" value="PROLIFERATING CELL NUCLEAR ANTIGEN"/>
    <property type="match status" value="1"/>
</dbReference>
<feature type="compositionally biased region" description="Acidic residues" evidence="5">
    <location>
        <begin position="251"/>
        <end position="266"/>
    </location>
</feature>
<evidence type="ECO:0000259" key="7">
    <source>
        <dbReference type="Pfam" id="PF02747"/>
    </source>
</evidence>
<evidence type="ECO:0000256" key="2">
    <source>
        <dbReference type="ARBA" id="ARBA00023125"/>
    </source>
</evidence>
<evidence type="ECO:0000256" key="4">
    <source>
        <dbReference type="RuleBase" id="RU003671"/>
    </source>
</evidence>
<reference evidence="9" key="2">
    <citation type="submission" date="2015-01" db="EMBL/GenBank/DDBJ databases">
        <title>Evolutionary Origins and Diversification of the Mycorrhizal Mutualists.</title>
        <authorList>
            <consortium name="DOE Joint Genome Institute"/>
            <consortium name="Mycorrhizal Genomics Consortium"/>
            <person name="Kohler A."/>
            <person name="Kuo A."/>
            <person name="Nagy L.G."/>
            <person name="Floudas D."/>
            <person name="Copeland A."/>
            <person name="Barry K.W."/>
            <person name="Cichocki N."/>
            <person name="Veneault-Fourrey C."/>
            <person name="LaButti K."/>
            <person name="Lindquist E.A."/>
            <person name="Lipzen A."/>
            <person name="Lundell T."/>
            <person name="Morin E."/>
            <person name="Murat C."/>
            <person name="Riley R."/>
            <person name="Ohm R."/>
            <person name="Sun H."/>
            <person name="Tunlid A."/>
            <person name="Henrissat B."/>
            <person name="Grigoriev I.V."/>
            <person name="Hibbett D.S."/>
            <person name="Martin F."/>
        </authorList>
    </citation>
    <scope>NUCLEOTIDE SEQUENCE [LARGE SCALE GENOMIC DNA]</scope>
    <source>
        <strain evidence="9">Foug A</strain>
    </source>
</reference>
<dbReference type="STRING" id="1036808.A0A0C3E3V5"/>
<evidence type="ECO:0000313" key="8">
    <source>
        <dbReference type="EMBL" id="KIM63129.1"/>
    </source>
</evidence>
<dbReference type="NCBIfam" id="TIGR00590">
    <property type="entry name" value="pcna"/>
    <property type="match status" value="1"/>
</dbReference>
<dbReference type="GO" id="GO:0003677">
    <property type="term" value="F:DNA binding"/>
    <property type="evidence" value="ECO:0007669"/>
    <property type="project" value="UniProtKB-KW"/>
</dbReference>
<dbReference type="Pfam" id="PF02747">
    <property type="entry name" value="PCNA_C"/>
    <property type="match status" value="2"/>
</dbReference>
<proteinExistence type="inferred from homology"/>
<dbReference type="OrthoDB" id="534348at2759"/>
<comment type="subcellular location">
    <subcellularLocation>
        <location evidence="3">Nucleus</location>
    </subcellularLocation>
</comment>
<dbReference type="EMBL" id="KN822037">
    <property type="protein sequence ID" value="KIM63129.1"/>
    <property type="molecule type" value="Genomic_DNA"/>
</dbReference>
<dbReference type="Pfam" id="PF00705">
    <property type="entry name" value="PCNA_N"/>
    <property type="match status" value="1"/>
</dbReference>
<dbReference type="PROSITE" id="PS01251">
    <property type="entry name" value="PCNA_1"/>
    <property type="match status" value="1"/>
</dbReference>
<dbReference type="InterPro" id="IPR046938">
    <property type="entry name" value="DNA_clamp_sf"/>
</dbReference>
<comment type="function">
    <text evidence="3">This protein is an auxiliary protein of DNA polymerase delta and is involved in the control of eukaryotic DNA replication by increasing the polymerase's processivity during elongation of the leading strand.</text>
</comment>
<dbReference type="HAMAP" id="MF_00317">
    <property type="entry name" value="DNApol_clamp_arch"/>
    <property type="match status" value="1"/>
</dbReference>
<accession>A0A0C3E3V5</accession>